<protein>
    <recommendedName>
        <fullName evidence="4">Yip1 domain-containing protein</fullName>
    </recommendedName>
</protein>
<proteinExistence type="predicted"/>
<feature type="transmembrane region" description="Helical" evidence="1">
    <location>
        <begin position="31"/>
        <end position="52"/>
    </location>
</feature>
<accession>A0ABV3GZJ5</accession>
<feature type="transmembrane region" description="Helical" evidence="1">
    <location>
        <begin position="73"/>
        <end position="95"/>
    </location>
</feature>
<comment type="caution">
    <text evidence="2">The sequence shown here is derived from an EMBL/GenBank/DDBJ whole genome shotgun (WGS) entry which is preliminary data.</text>
</comment>
<reference evidence="2 3" key="1">
    <citation type="submission" date="2024-06" db="EMBL/GenBank/DDBJ databases">
        <title>The Natural Products Discovery Center: Release of the First 8490 Sequenced Strains for Exploring Actinobacteria Biosynthetic Diversity.</title>
        <authorList>
            <person name="Kalkreuter E."/>
            <person name="Kautsar S.A."/>
            <person name="Yang D."/>
            <person name="Bader C.D."/>
            <person name="Teijaro C.N."/>
            <person name="Fluegel L."/>
            <person name="Davis C.M."/>
            <person name="Simpson J.R."/>
            <person name="Lauterbach L."/>
            <person name="Steele A.D."/>
            <person name="Gui C."/>
            <person name="Meng S."/>
            <person name="Li G."/>
            <person name="Viehrig K."/>
            <person name="Ye F."/>
            <person name="Su P."/>
            <person name="Kiefer A.F."/>
            <person name="Nichols A."/>
            <person name="Cepeda A.J."/>
            <person name="Yan W."/>
            <person name="Fan B."/>
            <person name="Jiang Y."/>
            <person name="Adhikari A."/>
            <person name="Zheng C.-J."/>
            <person name="Schuster L."/>
            <person name="Cowan T.M."/>
            <person name="Smanski M.J."/>
            <person name="Chevrette M.G."/>
            <person name="De Carvalho L.P.S."/>
            <person name="Shen B."/>
        </authorList>
    </citation>
    <scope>NUCLEOTIDE SEQUENCE [LARGE SCALE GENOMIC DNA]</scope>
    <source>
        <strain evidence="2 3">NPDC049574</strain>
    </source>
</reference>
<organism evidence="2 3">
    <name type="scientific">Nonomuraea bangladeshensis</name>
    <dbReference type="NCBI Taxonomy" id="404385"/>
    <lineage>
        <taxon>Bacteria</taxon>
        <taxon>Bacillati</taxon>
        <taxon>Actinomycetota</taxon>
        <taxon>Actinomycetes</taxon>
        <taxon>Streptosporangiales</taxon>
        <taxon>Streptosporangiaceae</taxon>
        <taxon>Nonomuraea</taxon>
    </lineage>
</organism>
<keyword evidence="1" id="KW-0812">Transmembrane</keyword>
<evidence type="ECO:0000256" key="1">
    <source>
        <dbReference type="SAM" id="Phobius"/>
    </source>
</evidence>
<evidence type="ECO:0000313" key="3">
    <source>
        <dbReference type="Proteomes" id="UP001552427"/>
    </source>
</evidence>
<keyword evidence="1" id="KW-0472">Membrane</keyword>
<evidence type="ECO:0000313" key="2">
    <source>
        <dbReference type="EMBL" id="MEV4285697.1"/>
    </source>
</evidence>
<feature type="transmembrane region" description="Helical" evidence="1">
    <location>
        <begin position="156"/>
        <end position="173"/>
    </location>
</feature>
<keyword evidence="3" id="KW-1185">Reference proteome</keyword>
<gene>
    <name evidence="2" type="ORF">AB0K40_09335</name>
</gene>
<dbReference type="RefSeq" id="WP_364446687.1">
    <property type="nucleotide sequence ID" value="NZ_JBFARM010000003.1"/>
</dbReference>
<sequence length="178" mass="18960">MADISYFEAWVMWLDGRSTVGNDLFGVPMIWWGRAGKIAAFAGGLTVVLDLAGPDRIAAASRRIKSALESLMGALIGYVPTGILVLIVLALNAWADEPLVDWLPDVPVGGGVLDLVVSIVFVAVIMSVTLGGSWLVIVGMLALMRRAARLLSDPRMLVLRVSAVLAICIGFHFDLLAS</sequence>
<name>A0ABV3GZJ5_9ACTN</name>
<dbReference type="Proteomes" id="UP001552427">
    <property type="component" value="Unassembled WGS sequence"/>
</dbReference>
<keyword evidence="1" id="KW-1133">Transmembrane helix</keyword>
<dbReference type="EMBL" id="JBFARM010000003">
    <property type="protein sequence ID" value="MEV4285697.1"/>
    <property type="molecule type" value="Genomic_DNA"/>
</dbReference>
<feature type="transmembrane region" description="Helical" evidence="1">
    <location>
        <begin position="115"/>
        <end position="144"/>
    </location>
</feature>
<evidence type="ECO:0008006" key="4">
    <source>
        <dbReference type="Google" id="ProtNLM"/>
    </source>
</evidence>